<dbReference type="InterPro" id="IPR001509">
    <property type="entry name" value="Epimerase_deHydtase"/>
</dbReference>
<organism evidence="4 5">
    <name type="scientific">Trichoderma semiorbis</name>
    <dbReference type="NCBI Taxonomy" id="1491008"/>
    <lineage>
        <taxon>Eukaryota</taxon>
        <taxon>Fungi</taxon>
        <taxon>Dikarya</taxon>
        <taxon>Ascomycota</taxon>
        <taxon>Pezizomycotina</taxon>
        <taxon>Sordariomycetes</taxon>
        <taxon>Hypocreomycetidae</taxon>
        <taxon>Hypocreales</taxon>
        <taxon>Hypocreaceae</taxon>
        <taxon>Trichoderma</taxon>
    </lineage>
</organism>
<dbReference type="Gene3D" id="3.40.50.720">
    <property type="entry name" value="NAD(P)-binding Rossmann-like Domain"/>
    <property type="match status" value="1"/>
</dbReference>
<keyword evidence="5" id="KW-1185">Reference proteome</keyword>
<dbReference type="FunFam" id="3.40.50.720:FF:000085">
    <property type="entry name" value="Dihydroflavonol reductase"/>
    <property type="match status" value="1"/>
</dbReference>
<dbReference type="GO" id="GO:0016616">
    <property type="term" value="F:oxidoreductase activity, acting on the CH-OH group of donors, NAD or NADP as acceptor"/>
    <property type="evidence" value="ECO:0007669"/>
    <property type="project" value="TreeGrafter"/>
</dbReference>
<evidence type="ECO:0000259" key="3">
    <source>
        <dbReference type="Pfam" id="PF01370"/>
    </source>
</evidence>
<dbReference type="Pfam" id="PF01370">
    <property type="entry name" value="Epimerase"/>
    <property type="match status" value="1"/>
</dbReference>
<proteinExistence type="inferred from homology"/>
<dbReference type="InterPro" id="IPR050425">
    <property type="entry name" value="NAD(P)_dehydrat-like"/>
</dbReference>
<dbReference type="InterPro" id="IPR036291">
    <property type="entry name" value="NAD(P)-bd_dom_sf"/>
</dbReference>
<feature type="domain" description="NAD-dependent epimerase/dehydratase" evidence="3">
    <location>
        <begin position="257"/>
        <end position="514"/>
    </location>
</feature>
<accession>A0A9P8HDX3</accession>
<reference evidence="4 5" key="1">
    <citation type="submission" date="2021-08" db="EMBL/GenBank/DDBJ databases">
        <title>The highly contiguous genome resource for Trichoderma semiorbis FJ059, a fungal antagonistic to plant pathogens.</title>
        <authorList>
            <person name="Liu T."/>
        </authorList>
    </citation>
    <scope>NUCLEOTIDE SEQUENCE [LARGE SCALE GENOMIC DNA]</scope>
    <source>
        <strain evidence="4 5">FJ059</strain>
    </source>
</reference>
<comment type="caution">
    <text evidence="4">The sequence shown here is derived from an EMBL/GenBank/DDBJ whole genome shotgun (WGS) entry which is preliminary data.</text>
</comment>
<dbReference type="PANTHER" id="PTHR10366:SF564">
    <property type="entry name" value="STEROL-4-ALPHA-CARBOXYLATE 3-DEHYDROGENASE, DECARBOXYLATING"/>
    <property type="match status" value="1"/>
</dbReference>
<evidence type="ECO:0000313" key="4">
    <source>
        <dbReference type="EMBL" id="KAH0525843.1"/>
    </source>
</evidence>
<sequence>MTSFKPSSNADLESCDSGGARLSGMYSLGSDKYSARKCPIGNQRKTQMNLVQNNASRSDPFQSFGFGDNRRAHRLWDHMYDGTCPKFNTLVQIRFVDLARETIALSQMLSASAWHLVHWLGCESDSGEDAQYAMISTQNLQQRLSSVATGASDEVVIAVLTSAAYANLIKEPGMFQVHMDGLSRILQLKGGKGSLHSPPLRLALFWIEINGRFRQDAAPQFPPPNDILSGQGKLNLALFDAAQLASGCVIPTVERFLVTGGSGFAAAHVIRAFLNKGYNVKATVRSETRGKQVLASHPEHGTKLSYVVVPDIAEKGAFNDALKGVDGVIHVASPMQLGTTDFETQLFRPAVDGTINLLEAIQNSDANISRVVITSSISSILDPLQGQRPGYVYTEKDFSPVTKEAAIESGNAILAYLTSKSVSEKAAFDYVEKNKPKFTISALCPPFIYGPLIHHVQSTNELNTSSNDIYRLFNGSEQEVPPTAFFSYVDVRDLAEAHVQAFEKPEAANQRYLIAASAYSYQQICDIIRAKFPELRETMPKGETGAPIPPSYLVDTTKANTDLGVKYRSLEDTIVDAVNSLRKIEKA</sequence>
<evidence type="ECO:0000313" key="5">
    <source>
        <dbReference type="Proteomes" id="UP000826573"/>
    </source>
</evidence>
<dbReference type="PANTHER" id="PTHR10366">
    <property type="entry name" value="NAD DEPENDENT EPIMERASE/DEHYDRATASE"/>
    <property type="match status" value="1"/>
</dbReference>
<dbReference type="Proteomes" id="UP000826573">
    <property type="component" value="Unassembled WGS sequence"/>
</dbReference>
<dbReference type="EMBL" id="JAIMJC010000004">
    <property type="protein sequence ID" value="KAH0525843.1"/>
    <property type="molecule type" value="Genomic_DNA"/>
</dbReference>
<dbReference type="AlphaFoldDB" id="A0A9P8HDX3"/>
<evidence type="ECO:0000256" key="1">
    <source>
        <dbReference type="ARBA" id="ARBA00023002"/>
    </source>
</evidence>
<protein>
    <recommendedName>
        <fullName evidence="3">NAD-dependent epimerase/dehydratase domain-containing protein</fullName>
    </recommendedName>
</protein>
<comment type="similarity">
    <text evidence="2">Belongs to the NAD(P)-dependent epimerase/dehydratase family. Dihydroflavonol-4-reductase subfamily.</text>
</comment>
<evidence type="ECO:0000256" key="2">
    <source>
        <dbReference type="ARBA" id="ARBA00023445"/>
    </source>
</evidence>
<dbReference type="CDD" id="cd05227">
    <property type="entry name" value="AR_SDR_e"/>
    <property type="match status" value="1"/>
</dbReference>
<keyword evidence="1" id="KW-0560">Oxidoreductase</keyword>
<gene>
    <name evidence="4" type="ORF">TsFJ059_009254</name>
</gene>
<name>A0A9P8HDX3_9HYPO</name>
<dbReference type="SUPFAM" id="SSF51735">
    <property type="entry name" value="NAD(P)-binding Rossmann-fold domains"/>
    <property type="match status" value="1"/>
</dbReference>